<evidence type="ECO:0000313" key="2">
    <source>
        <dbReference type="EMBL" id="KAL1488494.1"/>
    </source>
</evidence>
<dbReference type="Proteomes" id="UP001566132">
    <property type="component" value="Unassembled WGS sequence"/>
</dbReference>
<comment type="caution">
    <text evidence="2">The sequence shown here is derived from an EMBL/GenBank/DDBJ whole genome shotgun (WGS) entry which is preliminary data.</text>
</comment>
<dbReference type="PANTHER" id="PTHR47163">
    <property type="entry name" value="DDE_TNP_IS1595 DOMAIN-CONTAINING PROTEIN"/>
    <property type="match status" value="1"/>
</dbReference>
<dbReference type="InterPro" id="IPR053164">
    <property type="entry name" value="IS1016-like_transposase"/>
</dbReference>
<sequence length="248" mass="29098">MDSIAFYLHAFWNDFAYNIGIRVSNWLEGSKLPLETVVHFIYCWAYEITSIKFCERELDMGKNAVIDWNNYMREVCNWRMEQNVMMIGGVGTTVEIDESLFTRRKNNAGRVLPQQWMFGGICRETKDCFLVNVPDRSATTLMPLIQQWISPGTTIISDSWRAYNGIQVAGFPHQTVNHHYNFVDPATGAHTQTVERMWRSVKFRNKKQSGTDRNFMDSYLAEYMWRSRLNDRNPFTTILTDISEFWPI</sequence>
<protein>
    <recommendedName>
        <fullName evidence="1">ISXO2-like transposase domain-containing protein</fullName>
    </recommendedName>
</protein>
<dbReference type="SMART" id="SM01126">
    <property type="entry name" value="DDE_Tnp_IS1595"/>
    <property type="match status" value="1"/>
</dbReference>
<dbReference type="NCBIfam" id="NF033547">
    <property type="entry name" value="transpos_IS1595"/>
    <property type="match status" value="1"/>
</dbReference>
<keyword evidence="3" id="KW-1185">Reference proteome</keyword>
<evidence type="ECO:0000259" key="1">
    <source>
        <dbReference type="SMART" id="SM01126"/>
    </source>
</evidence>
<organism evidence="2 3">
    <name type="scientific">Hypothenemus hampei</name>
    <name type="common">Coffee berry borer</name>
    <dbReference type="NCBI Taxonomy" id="57062"/>
    <lineage>
        <taxon>Eukaryota</taxon>
        <taxon>Metazoa</taxon>
        <taxon>Ecdysozoa</taxon>
        <taxon>Arthropoda</taxon>
        <taxon>Hexapoda</taxon>
        <taxon>Insecta</taxon>
        <taxon>Pterygota</taxon>
        <taxon>Neoptera</taxon>
        <taxon>Endopterygota</taxon>
        <taxon>Coleoptera</taxon>
        <taxon>Polyphaga</taxon>
        <taxon>Cucujiformia</taxon>
        <taxon>Curculionidae</taxon>
        <taxon>Scolytinae</taxon>
        <taxon>Hypothenemus</taxon>
    </lineage>
</organism>
<dbReference type="AlphaFoldDB" id="A0ABD1E453"/>
<dbReference type="Pfam" id="PF12762">
    <property type="entry name" value="DDE_Tnp_IS1595"/>
    <property type="match status" value="1"/>
</dbReference>
<name>A0ABD1E453_HYPHA</name>
<gene>
    <name evidence="2" type="ORF">ABEB36_014960</name>
</gene>
<feature type="domain" description="ISXO2-like transposase" evidence="1">
    <location>
        <begin position="86"/>
        <end position="228"/>
    </location>
</feature>
<reference evidence="2 3" key="1">
    <citation type="submission" date="2024-05" db="EMBL/GenBank/DDBJ databases">
        <title>Genetic variation in Jamaican populations of the coffee berry borer (Hypothenemus hampei).</title>
        <authorList>
            <person name="Errbii M."/>
            <person name="Myrie A."/>
        </authorList>
    </citation>
    <scope>NUCLEOTIDE SEQUENCE [LARGE SCALE GENOMIC DNA]</scope>
    <source>
        <strain evidence="2">JA-Hopewell-2020-01-JO</strain>
        <tissue evidence="2">Whole body</tissue>
    </source>
</reference>
<accession>A0ABD1E453</accession>
<dbReference type="InterPro" id="IPR024445">
    <property type="entry name" value="Tnp_ISXO2-like"/>
</dbReference>
<dbReference type="EMBL" id="JBDJPC010000014">
    <property type="protein sequence ID" value="KAL1488494.1"/>
    <property type="molecule type" value="Genomic_DNA"/>
</dbReference>
<dbReference type="PANTHER" id="PTHR47163:SF2">
    <property type="entry name" value="SI:DKEY-17M8.2"/>
    <property type="match status" value="1"/>
</dbReference>
<evidence type="ECO:0000313" key="3">
    <source>
        <dbReference type="Proteomes" id="UP001566132"/>
    </source>
</evidence>
<proteinExistence type="predicted"/>